<dbReference type="PANTHER" id="PTHR41299">
    <property type="entry name" value="THIAMINE PYROPHOSPHOKINASE"/>
    <property type="match status" value="1"/>
</dbReference>
<dbReference type="GO" id="GO:0030975">
    <property type="term" value="F:thiamine binding"/>
    <property type="evidence" value="ECO:0007669"/>
    <property type="project" value="InterPro"/>
</dbReference>
<dbReference type="Gene3D" id="3.40.50.10240">
    <property type="entry name" value="Thiamin pyrophosphokinase, catalytic domain"/>
    <property type="match status" value="1"/>
</dbReference>
<proteinExistence type="predicted"/>
<dbReference type="GO" id="GO:0004788">
    <property type="term" value="F:thiamine diphosphokinase activity"/>
    <property type="evidence" value="ECO:0007669"/>
    <property type="project" value="UniProtKB-UniRule"/>
</dbReference>
<reference evidence="8 9" key="1">
    <citation type="journal article" date="2017" name="Front. Microbiol.">
        <title>New Insights into the Diversity of the Genus Faecalibacterium.</title>
        <authorList>
            <person name="Benevides L."/>
            <person name="Burman S."/>
            <person name="Martin R."/>
            <person name="Robert V."/>
            <person name="Thomas M."/>
            <person name="Miquel S."/>
            <person name="Chain F."/>
            <person name="Sokol H."/>
            <person name="Bermudez-Humaran L.G."/>
            <person name="Morrison M."/>
            <person name="Langella P."/>
            <person name="Azevedo V.A."/>
            <person name="Chatel J.M."/>
            <person name="Soares S."/>
        </authorList>
    </citation>
    <scope>NUCLEOTIDE SEQUENCE [LARGE SCALE GENOMIC DNA]</scope>
    <source>
        <strain evidence="9">CNCM I-4540</strain>
    </source>
</reference>
<dbReference type="EMBL" id="NMTQ01000037">
    <property type="protein sequence ID" value="PDX57317.1"/>
    <property type="molecule type" value="Genomic_DNA"/>
</dbReference>
<dbReference type="InterPro" id="IPR036759">
    <property type="entry name" value="TPK_catalytic_sf"/>
</dbReference>
<dbReference type="GO" id="GO:0006772">
    <property type="term" value="P:thiamine metabolic process"/>
    <property type="evidence" value="ECO:0007669"/>
    <property type="project" value="UniProtKB-UniRule"/>
</dbReference>
<organism evidence="8 9">
    <name type="scientific">Faecalibacterium langellae</name>
    <dbReference type="NCBI Taxonomy" id="3435293"/>
    <lineage>
        <taxon>Bacteria</taxon>
        <taxon>Bacillati</taxon>
        <taxon>Bacillota</taxon>
        <taxon>Clostridia</taxon>
        <taxon>Eubacteriales</taxon>
        <taxon>Oscillospiraceae</taxon>
        <taxon>Faecalibacterium</taxon>
    </lineage>
</organism>
<dbReference type="InterPro" id="IPR007373">
    <property type="entry name" value="Thiamin_PyroPKinase_B1-bd"/>
</dbReference>
<dbReference type="EC" id="2.7.6.2" evidence="5"/>
<accession>A0A2A6Z7I7</accession>
<keyword evidence="4" id="KW-0067">ATP-binding</keyword>
<keyword evidence="2" id="KW-0547">Nucleotide-binding</keyword>
<dbReference type="Pfam" id="PF04265">
    <property type="entry name" value="TPK_B1_binding"/>
    <property type="match status" value="1"/>
</dbReference>
<sequence length="211" mass="23110">MSRCVIISACPVSPELAEALRPDDFIIACDAGYRNCAPLGRRPNIIVGDFDTAPCPEQQDDDIIVLPHVKDDTDTEYAAKLVSEKGFDEVLLLGGLGGRRVEHTLANLCTGLGLEQRGVRTTLLDERSRITYVMPGETRRYPKEKYFFFSAFPMEGRAQGVCERGSYYELTDAELTVSYPLGVSNEYAAGSDCITISTRSGALVVVETIAD</sequence>
<feature type="domain" description="Thiamin pyrophosphokinase thiamin-binding" evidence="7">
    <location>
        <begin position="148"/>
        <end position="202"/>
    </location>
</feature>
<dbReference type="InterPro" id="IPR007371">
    <property type="entry name" value="TPK_catalytic"/>
</dbReference>
<evidence type="ECO:0000259" key="7">
    <source>
        <dbReference type="Pfam" id="PF04265"/>
    </source>
</evidence>
<dbReference type="InterPro" id="IPR053149">
    <property type="entry name" value="TPK"/>
</dbReference>
<keyword evidence="3" id="KW-0418">Kinase</keyword>
<dbReference type="InterPro" id="IPR006282">
    <property type="entry name" value="Thi_PPkinase"/>
</dbReference>
<evidence type="ECO:0000256" key="2">
    <source>
        <dbReference type="ARBA" id="ARBA00022741"/>
    </source>
</evidence>
<dbReference type="SUPFAM" id="SSF63999">
    <property type="entry name" value="Thiamin pyrophosphokinase, catalytic domain"/>
    <property type="match status" value="1"/>
</dbReference>
<keyword evidence="9" id="KW-1185">Reference proteome</keyword>
<gene>
    <name evidence="8" type="ORF">CGS46_12380</name>
</gene>
<protein>
    <recommendedName>
        <fullName evidence="5">Thiamine diphosphokinase</fullName>
        <ecNumber evidence="5">2.7.6.2</ecNumber>
    </recommendedName>
</protein>
<dbReference type="CDD" id="cd07995">
    <property type="entry name" value="TPK"/>
    <property type="match status" value="1"/>
</dbReference>
<dbReference type="GO" id="GO:0005524">
    <property type="term" value="F:ATP binding"/>
    <property type="evidence" value="ECO:0007669"/>
    <property type="project" value="UniProtKB-KW"/>
</dbReference>
<dbReference type="GO" id="GO:0009229">
    <property type="term" value="P:thiamine diphosphate biosynthetic process"/>
    <property type="evidence" value="ECO:0007669"/>
    <property type="project" value="InterPro"/>
</dbReference>
<keyword evidence="1" id="KW-0808">Transferase</keyword>
<evidence type="ECO:0000256" key="5">
    <source>
        <dbReference type="NCBIfam" id="TIGR01378"/>
    </source>
</evidence>
<dbReference type="Proteomes" id="UP000220752">
    <property type="component" value="Unassembled WGS sequence"/>
</dbReference>
<dbReference type="NCBIfam" id="TIGR01378">
    <property type="entry name" value="thi_PPkinase"/>
    <property type="match status" value="1"/>
</dbReference>
<dbReference type="AlphaFoldDB" id="A0A2A6Z7I7"/>
<comment type="caution">
    <text evidence="8">The sequence shown here is derived from an EMBL/GenBank/DDBJ whole genome shotgun (WGS) entry which is preliminary data.</text>
</comment>
<dbReference type="PANTHER" id="PTHR41299:SF1">
    <property type="entry name" value="THIAMINE PYROPHOSPHOKINASE"/>
    <property type="match status" value="1"/>
</dbReference>
<feature type="domain" description="Thiamin pyrophosphokinase catalytic" evidence="6">
    <location>
        <begin position="20"/>
        <end position="120"/>
    </location>
</feature>
<dbReference type="Pfam" id="PF04263">
    <property type="entry name" value="TPK_catalytic"/>
    <property type="match status" value="1"/>
</dbReference>
<name>A0A2A6Z7I7_9FIRM</name>
<evidence type="ECO:0000256" key="4">
    <source>
        <dbReference type="ARBA" id="ARBA00022840"/>
    </source>
</evidence>
<evidence type="ECO:0000313" key="8">
    <source>
        <dbReference type="EMBL" id="PDX57317.1"/>
    </source>
</evidence>
<evidence type="ECO:0000259" key="6">
    <source>
        <dbReference type="Pfam" id="PF04263"/>
    </source>
</evidence>
<dbReference type="GO" id="GO:0016301">
    <property type="term" value="F:kinase activity"/>
    <property type="evidence" value="ECO:0007669"/>
    <property type="project" value="UniProtKB-KW"/>
</dbReference>
<evidence type="ECO:0000313" key="9">
    <source>
        <dbReference type="Proteomes" id="UP000220752"/>
    </source>
</evidence>
<evidence type="ECO:0000256" key="3">
    <source>
        <dbReference type="ARBA" id="ARBA00022777"/>
    </source>
</evidence>
<evidence type="ECO:0000256" key="1">
    <source>
        <dbReference type="ARBA" id="ARBA00022679"/>
    </source>
</evidence>